<evidence type="ECO:0000313" key="6">
    <source>
        <dbReference type="Proteomes" id="UP000694892"/>
    </source>
</evidence>
<accession>A0A974HKU6</accession>
<evidence type="ECO:0000313" key="5">
    <source>
        <dbReference type="EMBL" id="OCT81331.1"/>
    </source>
</evidence>
<evidence type="ECO:0000256" key="4">
    <source>
        <dbReference type="SAM" id="MobiDB-lite"/>
    </source>
</evidence>
<evidence type="ECO:0008006" key="7">
    <source>
        <dbReference type="Google" id="ProtNLM"/>
    </source>
</evidence>
<sequence>MWTSTSPGSGLSPIGGDVERIQLYRMAEITELHQAAALGDYDLVSQILKKGLFDPNYKDGDWSDRTALHWAAAKGNLQISRRSETGQIHPSLVVATPLVSPDMPLKSQLHPLTLHNCPSEIIALPFAQILILTKLATSDVRYDLGLRCQADTVKLLIEYGARPCLRTDSGWTAAHFAAESGKLSVLRALHSLHAPIDLSDLHGDTPRRIAEIYGHKDCVKLLEVAEAECAAYRQTAEAEGNPLDELDEEWEAKKKEIQEIQSKRRNKSVKSRDQDPQLFHKPPRTDIIQRKAAVPKSATERKGIK</sequence>
<evidence type="ECO:0000256" key="3">
    <source>
        <dbReference type="PROSITE-ProRule" id="PRU00023"/>
    </source>
</evidence>
<feature type="region of interest" description="Disordered" evidence="4">
    <location>
        <begin position="259"/>
        <end position="305"/>
    </location>
</feature>
<organism evidence="5 6">
    <name type="scientific">Xenopus laevis</name>
    <name type="common">African clawed frog</name>
    <dbReference type="NCBI Taxonomy" id="8355"/>
    <lineage>
        <taxon>Eukaryota</taxon>
        <taxon>Metazoa</taxon>
        <taxon>Chordata</taxon>
        <taxon>Craniata</taxon>
        <taxon>Vertebrata</taxon>
        <taxon>Euteleostomi</taxon>
        <taxon>Amphibia</taxon>
        <taxon>Batrachia</taxon>
        <taxon>Anura</taxon>
        <taxon>Pipoidea</taxon>
        <taxon>Pipidae</taxon>
        <taxon>Xenopodinae</taxon>
        <taxon>Xenopus</taxon>
        <taxon>Xenopus</taxon>
    </lineage>
</organism>
<reference evidence="6" key="1">
    <citation type="journal article" date="2016" name="Nature">
        <title>Genome evolution in the allotetraploid frog Xenopus laevis.</title>
        <authorList>
            <person name="Session A.M."/>
            <person name="Uno Y."/>
            <person name="Kwon T."/>
            <person name="Chapman J.A."/>
            <person name="Toyoda A."/>
            <person name="Takahashi S."/>
            <person name="Fukui A."/>
            <person name="Hikosaka A."/>
            <person name="Suzuki A."/>
            <person name="Kondo M."/>
            <person name="van Heeringen S.J."/>
            <person name="Quigley I."/>
            <person name="Heinz S."/>
            <person name="Ogino H."/>
            <person name="Ochi H."/>
            <person name="Hellsten U."/>
            <person name="Lyons J.B."/>
            <person name="Simakov O."/>
            <person name="Putnam N."/>
            <person name="Stites J."/>
            <person name="Kuroki Y."/>
            <person name="Tanaka T."/>
            <person name="Michiue T."/>
            <person name="Watanabe M."/>
            <person name="Bogdanovic O."/>
            <person name="Lister R."/>
            <person name="Georgiou G."/>
            <person name="Paranjpe S.S."/>
            <person name="van Kruijsbergen I."/>
            <person name="Shu S."/>
            <person name="Carlson J."/>
            <person name="Kinoshita T."/>
            <person name="Ohta Y."/>
            <person name="Mawaribuchi S."/>
            <person name="Jenkins J."/>
            <person name="Grimwood J."/>
            <person name="Schmutz J."/>
            <person name="Mitros T."/>
            <person name="Mozaffari S.V."/>
            <person name="Suzuki Y."/>
            <person name="Haramoto Y."/>
            <person name="Yamamoto T.S."/>
            <person name="Takagi C."/>
            <person name="Heald R."/>
            <person name="Miller K."/>
            <person name="Haudenschild C."/>
            <person name="Kitzman J."/>
            <person name="Nakayama T."/>
            <person name="Izutsu Y."/>
            <person name="Robert J."/>
            <person name="Fortriede J."/>
            <person name="Burns K."/>
            <person name="Lotay V."/>
            <person name="Karimi K."/>
            <person name="Yasuoka Y."/>
            <person name="Dichmann D.S."/>
            <person name="Flajnik M.F."/>
            <person name="Houston D.W."/>
            <person name="Shendure J."/>
            <person name="DuPasquier L."/>
            <person name="Vize P.D."/>
            <person name="Zorn A.M."/>
            <person name="Ito M."/>
            <person name="Marcotte E.M."/>
            <person name="Wallingford J.B."/>
            <person name="Ito Y."/>
            <person name="Asashima M."/>
            <person name="Ueno N."/>
            <person name="Matsuda Y."/>
            <person name="Veenstra G.J."/>
            <person name="Fujiyama A."/>
            <person name="Harland R.M."/>
            <person name="Taira M."/>
            <person name="Rokhsar D.S."/>
        </authorList>
    </citation>
    <scope>NUCLEOTIDE SEQUENCE [LARGE SCALE GENOMIC DNA]</scope>
    <source>
        <strain evidence="6">J</strain>
    </source>
</reference>
<dbReference type="InterPro" id="IPR036770">
    <property type="entry name" value="Ankyrin_rpt-contain_sf"/>
</dbReference>
<evidence type="ECO:0000256" key="1">
    <source>
        <dbReference type="ARBA" id="ARBA00022737"/>
    </source>
</evidence>
<dbReference type="PANTHER" id="PTHR24201">
    <property type="entry name" value="ANK_REP_REGION DOMAIN-CONTAINING PROTEIN"/>
    <property type="match status" value="1"/>
</dbReference>
<dbReference type="AlphaFoldDB" id="A0A974HKU6"/>
<name>A0A974HKU6_XENLA</name>
<dbReference type="SUPFAM" id="SSF48403">
    <property type="entry name" value="Ankyrin repeat"/>
    <property type="match status" value="1"/>
</dbReference>
<dbReference type="SMART" id="SM00248">
    <property type="entry name" value="ANK"/>
    <property type="match status" value="3"/>
</dbReference>
<dbReference type="Gene3D" id="1.25.40.20">
    <property type="entry name" value="Ankyrin repeat-containing domain"/>
    <property type="match status" value="2"/>
</dbReference>
<gene>
    <name evidence="5" type="ORF">XELAEV_18028149mg</name>
</gene>
<dbReference type="PROSITE" id="PS50088">
    <property type="entry name" value="ANK_REPEAT"/>
    <property type="match status" value="1"/>
</dbReference>
<keyword evidence="2 3" id="KW-0040">ANK repeat</keyword>
<proteinExistence type="predicted"/>
<dbReference type="Proteomes" id="UP000694892">
    <property type="component" value="Chromosome 5L"/>
</dbReference>
<evidence type="ECO:0000256" key="2">
    <source>
        <dbReference type="ARBA" id="ARBA00023043"/>
    </source>
</evidence>
<dbReference type="PANTHER" id="PTHR24201:SF15">
    <property type="entry name" value="ANKYRIN REPEAT DOMAIN-CONTAINING PROTEIN 66"/>
    <property type="match status" value="1"/>
</dbReference>
<keyword evidence="1" id="KW-0677">Repeat</keyword>
<dbReference type="InterPro" id="IPR002110">
    <property type="entry name" value="Ankyrin_rpt"/>
</dbReference>
<dbReference type="InterPro" id="IPR050776">
    <property type="entry name" value="Ank_Repeat/CDKN_Inhibitor"/>
</dbReference>
<feature type="repeat" description="ANK" evidence="3">
    <location>
        <begin position="169"/>
        <end position="201"/>
    </location>
</feature>
<dbReference type="EMBL" id="CM004474">
    <property type="protein sequence ID" value="OCT81331.1"/>
    <property type="molecule type" value="Genomic_DNA"/>
</dbReference>
<dbReference type="Pfam" id="PF12796">
    <property type="entry name" value="Ank_2"/>
    <property type="match status" value="1"/>
</dbReference>
<protein>
    <recommendedName>
        <fullName evidence="7">Ankyrin repeat domain-containing protein 66</fullName>
    </recommendedName>
</protein>
<dbReference type="Pfam" id="PF13637">
    <property type="entry name" value="Ank_4"/>
    <property type="match status" value="1"/>
</dbReference>